<evidence type="ECO:0000256" key="3">
    <source>
        <dbReference type="ARBA" id="ARBA00023163"/>
    </source>
</evidence>
<evidence type="ECO:0000313" key="7">
    <source>
        <dbReference type="Proteomes" id="UP001189756"/>
    </source>
</evidence>
<dbReference type="SUPFAM" id="SSF46785">
    <property type="entry name" value="Winged helix' DNA-binding domain"/>
    <property type="match status" value="1"/>
</dbReference>
<evidence type="ECO:0000256" key="1">
    <source>
        <dbReference type="ARBA" id="ARBA00023015"/>
    </source>
</evidence>
<dbReference type="Gene3D" id="1.10.10.10">
    <property type="entry name" value="Winged helix-like DNA-binding domain superfamily/Winged helix DNA-binding domain"/>
    <property type="match status" value="1"/>
</dbReference>
<dbReference type="Pfam" id="PF01638">
    <property type="entry name" value="HxlR"/>
    <property type="match status" value="1"/>
</dbReference>
<dbReference type="PANTHER" id="PTHR33204:SF18">
    <property type="entry name" value="TRANSCRIPTIONAL REGULATORY PROTEIN"/>
    <property type="match status" value="1"/>
</dbReference>
<name>A0AAD2BTX7_9RALS</name>
<accession>A0AAD2BTX7</accession>
<dbReference type="EMBL" id="CATZAR010000001">
    <property type="protein sequence ID" value="CAJ0779127.1"/>
    <property type="molecule type" value="Genomic_DNA"/>
</dbReference>
<evidence type="ECO:0000256" key="2">
    <source>
        <dbReference type="ARBA" id="ARBA00023125"/>
    </source>
</evidence>
<keyword evidence="2" id="KW-0238">DNA-binding</keyword>
<dbReference type="EMBL" id="CATZAZ010000001">
    <property type="protein sequence ID" value="CAJ0780252.1"/>
    <property type="molecule type" value="Genomic_DNA"/>
</dbReference>
<gene>
    <name evidence="5" type="ORF">LMG18095_00513</name>
    <name evidence="6" type="ORF">R77560_00638</name>
</gene>
<proteinExistence type="predicted"/>
<dbReference type="Proteomes" id="UP001189756">
    <property type="component" value="Unassembled WGS sequence"/>
</dbReference>
<feature type="domain" description="HTH hxlR-type" evidence="4">
    <location>
        <begin position="14"/>
        <end position="111"/>
    </location>
</feature>
<keyword evidence="1" id="KW-0805">Transcription regulation</keyword>
<dbReference type="InterPro" id="IPR036388">
    <property type="entry name" value="WH-like_DNA-bd_sf"/>
</dbReference>
<evidence type="ECO:0000313" key="6">
    <source>
        <dbReference type="EMBL" id="CAJ0780252.1"/>
    </source>
</evidence>
<dbReference type="GO" id="GO:0003677">
    <property type="term" value="F:DNA binding"/>
    <property type="evidence" value="ECO:0007669"/>
    <property type="project" value="UniProtKB-KW"/>
</dbReference>
<keyword evidence="3" id="KW-0804">Transcription</keyword>
<comment type="caution">
    <text evidence="6">The sequence shown here is derived from an EMBL/GenBank/DDBJ whole genome shotgun (WGS) entry which is preliminary data.</text>
</comment>
<dbReference type="PROSITE" id="PS51118">
    <property type="entry name" value="HTH_HXLR"/>
    <property type="match status" value="1"/>
</dbReference>
<reference evidence="6 8" key="1">
    <citation type="submission" date="2023-07" db="EMBL/GenBank/DDBJ databases">
        <authorList>
            <person name="Peeters C."/>
        </authorList>
    </citation>
    <scope>NUCLEOTIDE SEQUENCE</scope>
    <source>
        <strain evidence="5 8">LMG 18095</strain>
        <strain evidence="6">R-77560</strain>
    </source>
</reference>
<dbReference type="AlphaFoldDB" id="A0AAD2BTX7"/>
<dbReference type="InterPro" id="IPR036390">
    <property type="entry name" value="WH_DNA-bd_sf"/>
</dbReference>
<protein>
    <recommendedName>
        <fullName evidence="4">HTH hxlR-type domain-containing protein</fullName>
    </recommendedName>
</protein>
<dbReference type="PANTHER" id="PTHR33204">
    <property type="entry name" value="TRANSCRIPTIONAL REGULATOR, MARR FAMILY"/>
    <property type="match status" value="1"/>
</dbReference>
<dbReference type="InterPro" id="IPR002577">
    <property type="entry name" value="HTH_HxlR"/>
</dbReference>
<evidence type="ECO:0000259" key="4">
    <source>
        <dbReference type="PROSITE" id="PS51118"/>
    </source>
</evidence>
<keyword evidence="8" id="KW-1185">Reference proteome</keyword>
<dbReference type="Proteomes" id="UP001189773">
    <property type="component" value="Unassembled WGS sequence"/>
</dbReference>
<organism evidence="6 7">
    <name type="scientific">Ralstonia thomasii</name>
    <dbReference type="NCBI Taxonomy" id="3058596"/>
    <lineage>
        <taxon>Bacteria</taxon>
        <taxon>Pseudomonadati</taxon>
        <taxon>Pseudomonadota</taxon>
        <taxon>Betaproteobacteria</taxon>
        <taxon>Burkholderiales</taxon>
        <taxon>Burkholderiaceae</taxon>
        <taxon>Ralstonia</taxon>
    </lineage>
</organism>
<sequence>MQMVKRTSHADSLCGVARPLDAIGDGWSLLIVRDAFDGLRRFGEFQRSLGLSKNILAVRLRNLVAHDILETVPASDGSAYQDYVLTEKGRALFPLLVALRQWGEAFCFAPDEAHVVLVDKATGKPVPRLELRAQDGRALAPEDTVVVHPSAIRPTKRQRAKAS</sequence>
<evidence type="ECO:0000313" key="8">
    <source>
        <dbReference type="Proteomes" id="UP001189773"/>
    </source>
</evidence>
<evidence type="ECO:0000313" key="5">
    <source>
        <dbReference type="EMBL" id="CAJ0779127.1"/>
    </source>
</evidence>